<sequence length="996" mass="109016">MEAPWTKPPKEILDYYAVDPTRGLSKDQVDKHAQLYGRNVLPEDPATPLWELILEQFKDQLVLILLASAVVSFALALLESSEESTWFGAFVEPLVILLILVANAAVGVIQESSAEKAIDALKEYSPDEAKVFRSSQLARIHASELVPGDIISVAVGDKIPADCRLLSVSSSSFRIDQAILTGESTSVHKGVEVVPDLKAVKQDMTNILFSGTTVVNGNAKAIVVFTGQQTAIGDIHKSITSQISEKTPLKRKLDDFGDMLAKVITVICILVWLVNIRHFWDPSHHGALKGAIYYFKIAVALAVAAIPEGLAAVITACLALGTKKMAQKNAIVRNLPSVETLGCTNVICSDKTGTLTTNQMSVSRFLVIDGNTGAPREYTVEGTTFSPLGSVYTADGKEASAELKSDPIQRLAEISSLCNDAKIVYHQEKDTYSNVGEPTEAALRVLAEKIGCCDAEVTKSLRDLPHSARANAVNEYFERTKPRLLTFEFSRDRKMMSVLVRLNGTGALFVKGAPESVLDQCTSVLVDGKTLPLTPALKATLLERTVNYGSNGLRTLALAYRDVQDIDSTHYLTDSSKDYARFEQNLTFVSLVGMLDPPRPEVRDAIANCRAAGIRVICITGDNKRTAETICRRIGIFGENEDLTGKSYTGRELDALSHEEQIAAVQRASLFSRTEPGHKSQLVDLLQGLGLVVAMTGDGVNDAPALKKADIGVAMGSGTDVAKLAADMVLADSNFATIEKAVEEGRLIYNNTKQFIRYLISSNIGEVVSIFLTVLLGMPEALIPVQLLWVNLVTDSLPATALGFNPPDHSIMRVPPRDSREPLVGKWLFFRYMVIGIYVGCATVFGYAWWFMFYAGGPQISFYQLTHFHDCLAKFPEIGCSMFINEMSHRATTMSLSILVTIEMFNAMNSLSENESLLRLPLWKNMYLVAAIALSMSLHVMILYIPFFTTLFAITPLNWIEWKAVLLISAPVLVIDEVLKFISSTIVDPPSKIKLD</sequence>
<feature type="transmembrane region" description="Helical" evidence="16">
    <location>
        <begin position="61"/>
        <end position="78"/>
    </location>
</feature>
<keyword evidence="19" id="KW-1185">Reference proteome</keyword>
<evidence type="ECO:0000256" key="2">
    <source>
        <dbReference type="ARBA" id="ARBA00022448"/>
    </source>
</evidence>
<feature type="transmembrane region" description="Helical" evidence="16">
    <location>
        <begin position="292"/>
        <end position="320"/>
    </location>
</feature>
<dbReference type="NCBIfam" id="TIGR01116">
    <property type="entry name" value="ATPase-IIA1_Ca"/>
    <property type="match status" value="1"/>
</dbReference>
<evidence type="ECO:0000256" key="11">
    <source>
        <dbReference type="ARBA" id="ARBA00022989"/>
    </source>
</evidence>
<comment type="subcellular location">
    <subcellularLocation>
        <location evidence="1 16">Membrane</location>
        <topology evidence="1 16">Multi-pass membrane protein</topology>
    </subcellularLocation>
</comment>
<keyword evidence="12 16" id="KW-0406">Ion transport</keyword>
<comment type="similarity">
    <text evidence="14 16">Belongs to the cation transport ATPase (P-type) (TC 3.A.3) family.</text>
</comment>
<dbReference type="InterPro" id="IPR008250">
    <property type="entry name" value="ATPase_P-typ_transduc_dom_A_sf"/>
</dbReference>
<dbReference type="GO" id="GO:0005384">
    <property type="term" value="F:manganese ion transmembrane transporter activity"/>
    <property type="evidence" value="ECO:0007669"/>
    <property type="project" value="UniProtKB-ARBA"/>
</dbReference>
<dbReference type="FunFam" id="2.70.150.10:FF:000014">
    <property type="entry name" value="Calcium-transporting ATPase, putative"/>
    <property type="match status" value="1"/>
</dbReference>
<dbReference type="FunFam" id="1.20.1110.10:FF:000065">
    <property type="entry name" value="Sarcoplasmic/endoplasmic reticulum calcium ATPase 1"/>
    <property type="match status" value="1"/>
</dbReference>
<dbReference type="SUPFAM" id="SSF81653">
    <property type="entry name" value="Calcium ATPase, transduction domain A"/>
    <property type="match status" value="1"/>
</dbReference>
<comment type="function">
    <text evidence="16">Catalyzes the hydrolysis of ATP coupled with the transport of calcium.</text>
</comment>
<feature type="transmembrane region" description="Helical" evidence="16">
    <location>
        <begin position="755"/>
        <end position="778"/>
    </location>
</feature>
<dbReference type="Pfam" id="PF00122">
    <property type="entry name" value="E1-E2_ATPase"/>
    <property type="match status" value="1"/>
</dbReference>
<evidence type="ECO:0000256" key="9">
    <source>
        <dbReference type="ARBA" id="ARBA00022842"/>
    </source>
</evidence>
<evidence type="ECO:0000256" key="4">
    <source>
        <dbReference type="ARBA" id="ARBA00022568"/>
    </source>
</evidence>
<keyword evidence="10" id="KW-1278">Translocase</keyword>
<organism evidence="18 19">
    <name type="scientific">Hebeloma cylindrosporum</name>
    <dbReference type="NCBI Taxonomy" id="76867"/>
    <lineage>
        <taxon>Eukaryota</taxon>
        <taxon>Fungi</taxon>
        <taxon>Dikarya</taxon>
        <taxon>Basidiomycota</taxon>
        <taxon>Agaricomycotina</taxon>
        <taxon>Agaricomycetes</taxon>
        <taxon>Agaricomycetidae</taxon>
        <taxon>Agaricales</taxon>
        <taxon>Agaricineae</taxon>
        <taxon>Hymenogastraceae</taxon>
        <taxon>Hebeloma</taxon>
    </lineage>
</organism>
<evidence type="ECO:0000256" key="1">
    <source>
        <dbReference type="ARBA" id="ARBA00004141"/>
    </source>
</evidence>
<comment type="catalytic activity">
    <reaction evidence="15 16">
        <text>Ca(2+)(in) + ATP + H2O = Ca(2+)(out) + ADP + phosphate + H(+)</text>
        <dbReference type="Rhea" id="RHEA:18105"/>
        <dbReference type="ChEBI" id="CHEBI:15377"/>
        <dbReference type="ChEBI" id="CHEBI:15378"/>
        <dbReference type="ChEBI" id="CHEBI:29108"/>
        <dbReference type="ChEBI" id="CHEBI:30616"/>
        <dbReference type="ChEBI" id="CHEBI:43474"/>
        <dbReference type="ChEBI" id="CHEBI:456216"/>
        <dbReference type="EC" id="7.2.2.10"/>
    </reaction>
</comment>
<dbReference type="SUPFAM" id="SSF81665">
    <property type="entry name" value="Calcium ATPase, transmembrane domain M"/>
    <property type="match status" value="1"/>
</dbReference>
<dbReference type="SFLD" id="SFLDS00003">
    <property type="entry name" value="Haloacid_Dehalogenase"/>
    <property type="match status" value="1"/>
</dbReference>
<dbReference type="FunFam" id="3.40.50.1000:FF:000001">
    <property type="entry name" value="Phospholipid-transporting ATPase IC"/>
    <property type="match status" value="1"/>
</dbReference>
<evidence type="ECO:0000259" key="17">
    <source>
        <dbReference type="SMART" id="SM00831"/>
    </source>
</evidence>
<dbReference type="CDD" id="cd02083">
    <property type="entry name" value="P-type_ATPase_SERCA"/>
    <property type="match status" value="1"/>
</dbReference>
<dbReference type="GO" id="GO:0005388">
    <property type="term" value="F:P-type calcium transporter activity"/>
    <property type="evidence" value="ECO:0007669"/>
    <property type="project" value="UniProtKB-EC"/>
</dbReference>
<dbReference type="InterPro" id="IPR023299">
    <property type="entry name" value="ATPase_P-typ_cyto_dom_N"/>
</dbReference>
<dbReference type="Pfam" id="PF13246">
    <property type="entry name" value="Cation_ATPase"/>
    <property type="match status" value="1"/>
</dbReference>
<dbReference type="InterPro" id="IPR036412">
    <property type="entry name" value="HAD-like_sf"/>
</dbReference>
<dbReference type="InterPro" id="IPR044492">
    <property type="entry name" value="P_typ_ATPase_HD_dom"/>
</dbReference>
<keyword evidence="4 16" id="KW-0109">Calcium transport</keyword>
<evidence type="ECO:0000256" key="12">
    <source>
        <dbReference type="ARBA" id="ARBA00023065"/>
    </source>
</evidence>
<dbReference type="GO" id="GO:0005524">
    <property type="term" value="F:ATP binding"/>
    <property type="evidence" value="ECO:0007669"/>
    <property type="project" value="UniProtKB-KW"/>
</dbReference>
<dbReference type="Pfam" id="PF00690">
    <property type="entry name" value="Cation_ATPase_N"/>
    <property type="match status" value="1"/>
</dbReference>
<dbReference type="FunFam" id="3.40.1110.10:FF:000003">
    <property type="entry name" value="Calcium-transporting ATPase"/>
    <property type="match status" value="1"/>
</dbReference>
<dbReference type="InterPro" id="IPR023298">
    <property type="entry name" value="ATPase_P-typ_TM_dom_sf"/>
</dbReference>
<dbReference type="OrthoDB" id="3352408at2759"/>
<reference evidence="18 19" key="1">
    <citation type="submission" date="2014-04" db="EMBL/GenBank/DDBJ databases">
        <authorList>
            <consortium name="DOE Joint Genome Institute"/>
            <person name="Kuo A."/>
            <person name="Gay G."/>
            <person name="Dore J."/>
            <person name="Kohler A."/>
            <person name="Nagy L.G."/>
            <person name="Floudas D."/>
            <person name="Copeland A."/>
            <person name="Barry K.W."/>
            <person name="Cichocki N."/>
            <person name="Veneault-Fourrey C."/>
            <person name="LaButti K."/>
            <person name="Lindquist E.A."/>
            <person name="Lipzen A."/>
            <person name="Lundell T."/>
            <person name="Morin E."/>
            <person name="Murat C."/>
            <person name="Sun H."/>
            <person name="Tunlid A."/>
            <person name="Henrissat B."/>
            <person name="Grigoriev I.V."/>
            <person name="Hibbett D.S."/>
            <person name="Martin F."/>
            <person name="Nordberg H.P."/>
            <person name="Cantor M.N."/>
            <person name="Hua S.X."/>
        </authorList>
    </citation>
    <scope>NUCLEOTIDE SEQUENCE [LARGE SCALE GENOMIC DNA]</scope>
    <source>
        <strain evidence="19">h7</strain>
    </source>
</reference>
<dbReference type="Gene3D" id="3.40.1110.10">
    <property type="entry name" value="Calcium-transporting ATPase, cytoplasmic domain N"/>
    <property type="match status" value="1"/>
</dbReference>
<dbReference type="GO" id="GO:0016020">
    <property type="term" value="C:membrane"/>
    <property type="evidence" value="ECO:0007669"/>
    <property type="project" value="UniProtKB-SubCell"/>
</dbReference>
<evidence type="ECO:0000256" key="5">
    <source>
        <dbReference type="ARBA" id="ARBA00022692"/>
    </source>
</evidence>
<keyword evidence="8 16" id="KW-0067">ATP-binding</keyword>
<dbReference type="PRINTS" id="PR00119">
    <property type="entry name" value="CATATPASE"/>
</dbReference>
<evidence type="ECO:0000313" key="19">
    <source>
        <dbReference type="Proteomes" id="UP000053424"/>
    </source>
</evidence>
<dbReference type="InterPro" id="IPR004014">
    <property type="entry name" value="ATPase_P-typ_cation-transptr_N"/>
</dbReference>
<keyword evidence="3" id="KW-0597">Phosphoprotein</keyword>
<dbReference type="Pfam" id="PF00689">
    <property type="entry name" value="Cation_ATPase_C"/>
    <property type="match status" value="1"/>
</dbReference>
<name>A0A0C3CZY3_HEBCY</name>
<protein>
    <recommendedName>
        <fullName evidence="16">Calcium-transporting ATPase</fullName>
        <ecNumber evidence="16">7.2.2.10</ecNumber>
    </recommendedName>
</protein>
<feature type="transmembrane region" description="Helical" evidence="16">
    <location>
        <begin position="829"/>
        <end position="850"/>
    </location>
</feature>
<dbReference type="InterPro" id="IPR006068">
    <property type="entry name" value="ATPase_P-typ_cation-transptr_C"/>
</dbReference>
<dbReference type="Gene3D" id="2.70.150.10">
    <property type="entry name" value="Calcium-transporting ATPase, cytoplasmic transduction domain A"/>
    <property type="match status" value="1"/>
</dbReference>
<evidence type="ECO:0000313" key="18">
    <source>
        <dbReference type="EMBL" id="KIM49436.1"/>
    </source>
</evidence>
<dbReference type="InterPro" id="IPR023214">
    <property type="entry name" value="HAD_sf"/>
</dbReference>
<evidence type="ECO:0000256" key="13">
    <source>
        <dbReference type="ARBA" id="ARBA00023136"/>
    </source>
</evidence>
<proteinExistence type="inferred from homology"/>
<dbReference type="HOGENOM" id="CLU_002360_3_2_1"/>
<dbReference type="Gene3D" id="1.20.1110.10">
    <property type="entry name" value="Calcium-transporting ATPase, transmembrane domain"/>
    <property type="match status" value="1"/>
</dbReference>
<dbReference type="SUPFAM" id="SSF56784">
    <property type="entry name" value="HAD-like"/>
    <property type="match status" value="1"/>
</dbReference>
<reference evidence="19" key="2">
    <citation type="submission" date="2015-01" db="EMBL/GenBank/DDBJ databases">
        <title>Evolutionary Origins and Diversification of the Mycorrhizal Mutualists.</title>
        <authorList>
            <consortium name="DOE Joint Genome Institute"/>
            <consortium name="Mycorrhizal Genomics Consortium"/>
            <person name="Kohler A."/>
            <person name="Kuo A."/>
            <person name="Nagy L.G."/>
            <person name="Floudas D."/>
            <person name="Copeland A."/>
            <person name="Barry K.W."/>
            <person name="Cichocki N."/>
            <person name="Veneault-Fourrey C."/>
            <person name="LaButti K."/>
            <person name="Lindquist E.A."/>
            <person name="Lipzen A."/>
            <person name="Lundell T."/>
            <person name="Morin E."/>
            <person name="Murat C."/>
            <person name="Riley R."/>
            <person name="Ohm R."/>
            <person name="Sun H."/>
            <person name="Tunlid A."/>
            <person name="Henrissat B."/>
            <person name="Grigoriev I.V."/>
            <person name="Hibbett D.S."/>
            <person name="Martin F."/>
        </authorList>
    </citation>
    <scope>NUCLEOTIDE SEQUENCE [LARGE SCALE GENOMIC DNA]</scope>
    <source>
        <strain evidence="19">h7</strain>
    </source>
</reference>
<dbReference type="SFLD" id="SFLDF00027">
    <property type="entry name" value="p-type_atpase"/>
    <property type="match status" value="1"/>
</dbReference>
<comment type="caution">
    <text evidence="16">Lacks conserved residue(s) required for the propagation of feature annotation.</text>
</comment>
<dbReference type="FunFam" id="1.20.1110.10:FF:000037">
    <property type="entry name" value="Calcium-transporting ATPase, putative"/>
    <property type="match status" value="1"/>
</dbReference>
<keyword evidence="5 16" id="KW-0812">Transmembrane</keyword>
<evidence type="ECO:0000256" key="14">
    <source>
        <dbReference type="ARBA" id="ARBA00038148"/>
    </source>
</evidence>
<dbReference type="NCBIfam" id="TIGR01494">
    <property type="entry name" value="ATPase_P-type"/>
    <property type="match status" value="3"/>
</dbReference>
<dbReference type="SMART" id="SM00831">
    <property type="entry name" value="Cation_ATPase_N"/>
    <property type="match status" value="1"/>
</dbReference>
<dbReference type="InterPro" id="IPR018303">
    <property type="entry name" value="ATPase_P-typ_P_site"/>
</dbReference>
<keyword evidence="2 16" id="KW-0813">Transport</keyword>
<evidence type="ECO:0000256" key="3">
    <source>
        <dbReference type="ARBA" id="ARBA00022553"/>
    </source>
</evidence>
<feature type="transmembrane region" description="Helical" evidence="16">
    <location>
        <begin position="84"/>
        <end position="106"/>
    </location>
</feature>
<keyword evidence="9" id="KW-0460">Magnesium</keyword>
<dbReference type="PANTHER" id="PTHR42861">
    <property type="entry name" value="CALCIUM-TRANSPORTING ATPASE"/>
    <property type="match status" value="1"/>
</dbReference>
<dbReference type="Gene3D" id="3.40.50.1000">
    <property type="entry name" value="HAD superfamily/HAD-like"/>
    <property type="match status" value="1"/>
</dbReference>
<gene>
    <name evidence="18" type="ORF">M413DRAFT_407425</name>
</gene>
<evidence type="ECO:0000256" key="6">
    <source>
        <dbReference type="ARBA" id="ARBA00022741"/>
    </source>
</evidence>
<evidence type="ECO:0000256" key="7">
    <source>
        <dbReference type="ARBA" id="ARBA00022837"/>
    </source>
</evidence>
<evidence type="ECO:0000256" key="10">
    <source>
        <dbReference type="ARBA" id="ARBA00022967"/>
    </source>
</evidence>
<dbReference type="STRING" id="686832.A0A0C3CZY3"/>
<keyword evidence="7 16" id="KW-0106">Calcium</keyword>
<evidence type="ECO:0000256" key="15">
    <source>
        <dbReference type="ARBA" id="ARBA00048694"/>
    </source>
</evidence>
<keyword evidence="6 16" id="KW-0547">Nucleotide-binding</keyword>
<feature type="transmembrane region" description="Helical" evidence="16">
    <location>
        <begin position="928"/>
        <end position="954"/>
    </location>
</feature>
<dbReference type="InterPro" id="IPR005782">
    <property type="entry name" value="P-type_ATPase_IIA"/>
</dbReference>
<dbReference type="SUPFAM" id="SSF81660">
    <property type="entry name" value="Metal cation-transporting ATPase, ATP-binding domain N"/>
    <property type="match status" value="1"/>
</dbReference>
<dbReference type="FunFam" id="3.40.50.1000:FF:000028">
    <property type="entry name" value="Calcium-transporting P-type ATPase, putative"/>
    <property type="match status" value="1"/>
</dbReference>
<feature type="transmembrane region" description="Helical" evidence="16">
    <location>
        <begin position="259"/>
        <end position="280"/>
    </location>
</feature>
<evidence type="ECO:0000256" key="8">
    <source>
        <dbReference type="ARBA" id="ARBA00022840"/>
    </source>
</evidence>
<dbReference type="PROSITE" id="PS00154">
    <property type="entry name" value="ATPASE_E1_E2"/>
    <property type="match status" value="1"/>
</dbReference>
<dbReference type="AlphaFoldDB" id="A0A0C3CZY3"/>
<keyword evidence="13 16" id="KW-0472">Membrane</keyword>
<evidence type="ECO:0000256" key="16">
    <source>
        <dbReference type="RuleBase" id="RU361146"/>
    </source>
</evidence>
<dbReference type="Proteomes" id="UP000053424">
    <property type="component" value="Unassembled WGS sequence"/>
</dbReference>
<accession>A0A0C3CZY3</accession>
<dbReference type="InterPro" id="IPR001757">
    <property type="entry name" value="P_typ_ATPase"/>
</dbReference>
<dbReference type="InterPro" id="IPR059000">
    <property type="entry name" value="ATPase_P-type_domA"/>
</dbReference>
<dbReference type="EC" id="7.2.2.10" evidence="16"/>
<feature type="domain" description="Cation-transporting P-type ATPase N-terminal" evidence="17">
    <location>
        <begin position="3"/>
        <end position="77"/>
    </location>
</feature>
<dbReference type="EMBL" id="KN831768">
    <property type="protein sequence ID" value="KIM49436.1"/>
    <property type="molecule type" value="Genomic_DNA"/>
</dbReference>
<dbReference type="GO" id="GO:0016887">
    <property type="term" value="F:ATP hydrolysis activity"/>
    <property type="evidence" value="ECO:0007669"/>
    <property type="project" value="InterPro"/>
</dbReference>
<dbReference type="SFLD" id="SFLDG00002">
    <property type="entry name" value="C1.7:_P-type_atpase_like"/>
    <property type="match status" value="1"/>
</dbReference>
<keyword evidence="11 16" id="KW-1133">Transmembrane helix</keyword>
<dbReference type="PRINTS" id="PR00121">
    <property type="entry name" value="NAKATPASE"/>
</dbReference>
<dbReference type="Pfam" id="PF08282">
    <property type="entry name" value="Hydrolase_3"/>
    <property type="match status" value="1"/>
</dbReference>